<proteinExistence type="predicted"/>
<dbReference type="Proteomes" id="UP000215914">
    <property type="component" value="Chromosome 13"/>
</dbReference>
<evidence type="ECO:0000313" key="3">
    <source>
        <dbReference type="Proteomes" id="UP000215914"/>
    </source>
</evidence>
<keyword evidence="3" id="KW-1185">Reference proteome</keyword>
<reference evidence="3" key="1">
    <citation type="journal article" date="2017" name="Nature">
        <title>The sunflower genome provides insights into oil metabolism, flowering and Asterid evolution.</title>
        <authorList>
            <person name="Badouin H."/>
            <person name="Gouzy J."/>
            <person name="Grassa C.J."/>
            <person name="Murat F."/>
            <person name="Staton S.E."/>
            <person name="Cottret L."/>
            <person name="Lelandais-Briere C."/>
            <person name="Owens G.L."/>
            <person name="Carrere S."/>
            <person name="Mayjonade B."/>
            <person name="Legrand L."/>
            <person name="Gill N."/>
            <person name="Kane N.C."/>
            <person name="Bowers J.E."/>
            <person name="Hubner S."/>
            <person name="Bellec A."/>
            <person name="Berard A."/>
            <person name="Berges H."/>
            <person name="Blanchet N."/>
            <person name="Boniface M.C."/>
            <person name="Brunel D."/>
            <person name="Catrice O."/>
            <person name="Chaidir N."/>
            <person name="Claudel C."/>
            <person name="Donnadieu C."/>
            <person name="Faraut T."/>
            <person name="Fievet G."/>
            <person name="Helmstetter N."/>
            <person name="King M."/>
            <person name="Knapp S.J."/>
            <person name="Lai Z."/>
            <person name="Le Paslier M.C."/>
            <person name="Lippi Y."/>
            <person name="Lorenzon L."/>
            <person name="Mandel J.R."/>
            <person name="Marage G."/>
            <person name="Marchand G."/>
            <person name="Marquand E."/>
            <person name="Bret-Mestries E."/>
            <person name="Morien E."/>
            <person name="Nambeesan S."/>
            <person name="Nguyen T."/>
            <person name="Pegot-Espagnet P."/>
            <person name="Pouilly N."/>
            <person name="Raftis F."/>
            <person name="Sallet E."/>
            <person name="Schiex T."/>
            <person name="Thomas J."/>
            <person name="Vandecasteele C."/>
            <person name="Vares D."/>
            <person name="Vear F."/>
            <person name="Vautrin S."/>
            <person name="Crespi M."/>
            <person name="Mangin B."/>
            <person name="Burke J.M."/>
            <person name="Salse J."/>
            <person name="Munos S."/>
            <person name="Vincourt P."/>
            <person name="Rieseberg L.H."/>
            <person name="Langlade N.B."/>
        </authorList>
    </citation>
    <scope>NUCLEOTIDE SEQUENCE [LARGE SCALE GENOMIC DNA]</scope>
    <source>
        <strain evidence="3">cv. SF193</strain>
    </source>
</reference>
<feature type="transmembrane region" description="Helical" evidence="1">
    <location>
        <begin position="12"/>
        <end position="35"/>
    </location>
</feature>
<dbReference type="InParanoid" id="A0A251SN62"/>
<feature type="transmembrane region" description="Helical" evidence="1">
    <location>
        <begin position="51"/>
        <end position="69"/>
    </location>
</feature>
<protein>
    <submittedName>
        <fullName evidence="2">Uncharacterized protein</fullName>
    </submittedName>
</protein>
<accession>A0A251SN62</accession>
<evidence type="ECO:0000313" key="2">
    <source>
        <dbReference type="EMBL" id="OTG00278.1"/>
    </source>
</evidence>
<keyword evidence="1" id="KW-1133">Transmembrane helix</keyword>
<evidence type="ECO:0000256" key="1">
    <source>
        <dbReference type="SAM" id="Phobius"/>
    </source>
</evidence>
<gene>
    <name evidence="2" type="ORF">HannXRQ_Chr13g0389221</name>
</gene>
<organism evidence="2 3">
    <name type="scientific">Helianthus annuus</name>
    <name type="common">Common sunflower</name>
    <dbReference type="NCBI Taxonomy" id="4232"/>
    <lineage>
        <taxon>Eukaryota</taxon>
        <taxon>Viridiplantae</taxon>
        <taxon>Streptophyta</taxon>
        <taxon>Embryophyta</taxon>
        <taxon>Tracheophyta</taxon>
        <taxon>Spermatophyta</taxon>
        <taxon>Magnoliopsida</taxon>
        <taxon>eudicotyledons</taxon>
        <taxon>Gunneridae</taxon>
        <taxon>Pentapetalae</taxon>
        <taxon>asterids</taxon>
        <taxon>campanulids</taxon>
        <taxon>Asterales</taxon>
        <taxon>Asteraceae</taxon>
        <taxon>Asteroideae</taxon>
        <taxon>Heliantheae alliance</taxon>
        <taxon>Heliantheae</taxon>
        <taxon>Helianthus</taxon>
    </lineage>
</organism>
<keyword evidence="1" id="KW-0812">Transmembrane</keyword>
<dbReference type="AlphaFoldDB" id="A0A251SN62"/>
<dbReference type="EMBL" id="CM007902">
    <property type="protein sequence ID" value="OTG00278.1"/>
    <property type="molecule type" value="Genomic_DNA"/>
</dbReference>
<keyword evidence="1" id="KW-0472">Membrane</keyword>
<name>A0A251SN62_HELAN</name>
<sequence length="74" mass="8445">MFCPQFARLKATIVRDFFCLLLNVGPLLSVCMYFSSVLKGQNEPVGYLSKQLHWVGLGQPWISFVRLLLINSCH</sequence>